<evidence type="ECO:0000313" key="3">
    <source>
        <dbReference type="EMBL" id="MFC5584547.1"/>
    </source>
</evidence>
<dbReference type="EMBL" id="JBHSNB010000001">
    <property type="protein sequence ID" value="MFC5584547.1"/>
    <property type="molecule type" value="Genomic_DNA"/>
</dbReference>
<reference evidence="4" key="1">
    <citation type="journal article" date="2019" name="Int. J. Syst. Evol. Microbiol.">
        <title>The Global Catalogue of Microorganisms (GCM) 10K type strain sequencing project: providing services to taxonomists for standard genome sequencing and annotation.</title>
        <authorList>
            <consortium name="The Broad Institute Genomics Platform"/>
            <consortium name="The Broad Institute Genome Sequencing Center for Infectious Disease"/>
            <person name="Wu L."/>
            <person name="Ma J."/>
        </authorList>
    </citation>
    <scope>NUCLEOTIDE SEQUENCE [LARGE SCALE GENOMIC DNA]</scope>
    <source>
        <strain evidence="4">JCM 3366</strain>
    </source>
</reference>
<evidence type="ECO:0000259" key="1">
    <source>
        <dbReference type="Pfam" id="PF01590"/>
    </source>
</evidence>
<accession>A0ABW0T5U7</accession>
<proteinExistence type="predicted"/>
<dbReference type="Pfam" id="PF02954">
    <property type="entry name" value="HTH_8"/>
    <property type="match status" value="1"/>
</dbReference>
<name>A0ABW0T5U7_9HYPH</name>
<dbReference type="InterPro" id="IPR029016">
    <property type="entry name" value="GAF-like_dom_sf"/>
</dbReference>
<organism evidence="3 4">
    <name type="scientific">Nitratireductor kimnyeongensis</name>
    <dbReference type="NCBI Taxonomy" id="430679"/>
    <lineage>
        <taxon>Bacteria</taxon>
        <taxon>Pseudomonadati</taxon>
        <taxon>Pseudomonadota</taxon>
        <taxon>Alphaproteobacteria</taxon>
        <taxon>Hyphomicrobiales</taxon>
        <taxon>Phyllobacteriaceae</taxon>
        <taxon>Nitratireductor</taxon>
    </lineage>
</organism>
<dbReference type="SUPFAM" id="SSF46689">
    <property type="entry name" value="Homeodomain-like"/>
    <property type="match status" value="1"/>
</dbReference>
<protein>
    <submittedName>
        <fullName evidence="3">Helix-turn-helix domain-containing protein</fullName>
    </submittedName>
</protein>
<evidence type="ECO:0000313" key="4">
    <source>
        <dbReference type="Proteomes" id="UP001596107"/>
    </source>
</evidence>
<dbReference type="RefSeq" id="WP_223019667.1">
    <property type="nucleotide sequence ID" value="NZ_CP078143.1"/>
</dbReference>
<gene>
    <name evidence="3" type="ORF">ACFPOD_05460</name>
</gene>
<evidence type="ECO:0000259" key="2">
    <source>
        <dbReference type="Pfam" id="PF02954"/>
    </source>
</evidence>
<dbReference type="Gene3D" id="3.30.450.40">
    <property type="match status" value="1"/>
</dbReference>
<dbReference type="Proteomes" id="UP001596107">
    <property type="component" value="Unassembled WGS sequence"/>
</dbReference>
<comment type="caution">
    <text evidence="3">The sequence shown here is derived from an EMBL/GenBank/DDBJ whole genome shotgun (WGS) entry which is preliminary data.</text>
</comment>
<dbReference type="Gene3D" id="1.10.10.60">
    <property type="entry name" value="Homeodomain-like"/>
    <property type="match status" value="1"/>
</dbReference>
<dbReference type="Pfam" id="PF01590">
    <property type="entry name" value="GAF"/>
    <property type="match status" value="1"/>
</dbReference>
<feature type="domain" description="GAF" evidence="1">
    <location>
        <begin position="67"/>
        <end position="201"/>
    </location>
</feature>
<dbReference type="SUPFAM" id="SSF55781">
    <property type="entry name" value="GAF domain-like"/>
    <property type="match status" value="1"/>
</dbReference>
<dbReference type="PRINTS" id="PR01590">
    <property type="entry name" value="HTHFIS"/>
</dbReference>
<dbReference type="InterPro" id="IPR003018">
    <property type="entry name" value="GAF"/>
</dbReference>
<sequence length="321" mass="34445">MSGRGLIFHADRVLAAVESDHAAKSALVASWQRSCRLHRLDPAQKRGPERISDFELAAARARCEPLIRSAQTSLNQLFLAVGSSGYCVLLANKQGIPVEHRNAAGDDDTFRRWGLWAGNVWSEHIEGTNGIGTCLVERRALTIHLDQHFHSRNTVLSCTTAPVYDHEGQLAGAIDVSSCRADLTEGAINLIATVVGDAARRIEAEAFRQTYPGARIMLLPVADPTALIAVDRHDLVVGATRAARALLDLPPGPISKPISASSLYDASDGSDVPALADAERSALQRTLLSTGGNVSEAARQLGISRATMHRKMARLGIDRGN</sequence>
<dbReference type="InterPro" id="IPR002197">
    <property type="entry name" value="HTH_Fis"/>
</dbReference>
<feature type="domain" description="DNA binding HTH" evidence="2">
    <location>
        <begin position="275"/>
        <end position="314"/>
    </location>
</feature>
<dbReference type="InterPro" id="IPR009057">
    <property type="entry name" value="Homeodomain-like_sf"/>
</dbReference>
<keyword evidence="4" id="KW-1185">Reference proteome</keyword>